<gene>
    <name evidence="4" type="ORF">CN611_09820</name>
</gene>
<dbReference type="AlphaFoldDB" id="A0A1A9PNL5"/>
<dbReference type="PANTHER" id="PTHR46825:SF11">
    <property type="entry name" value="PENICILLIN-BINDING PROTEIN 4"/>
    <property type="match status" value="1"/>
</dbReference>
<feature type="domain" description="Beta-lactamase-related" evidence="3">
    <location>
        <begin position="21"/>
        <end position="273"/>
    </location>
</feature>
<dbReference type="GO" id="GO:0016020">
    <property type="term" value="C:membrane"/>
    <property type="evidence" value="ECO:0007669"/>
    <property type="project" value="UniProtKB-SubCell"/>
</dbReference>
<comment type="caution">
    <text evidence="4">The sequence shown here is derived from an EMBL/GenBank/DDBJ whole genome shotgun (WGS) entry which is preliminary data.</text>
</comment>
<dbReference type="Proteomes" id="UP000220621">
    <property type="component" value="Unassembled WGS sequence"/>
</dbReference>
<dbReference type="InterPro" id="IPR050491">
    <property type="entry name" value="AmpC-like"/>
</dbReference>
<dbReference type="Gene3D" id="3.40.710.10">
    <property type="entry name" value="DD-peptidase/beta-lactamase superfamily"/>
    <property type="match status" value="1"/>
</dbReference>
<dbReference type="SUPFAM" id="SSF56601">
    <property type="entry name" value="beta-lactamase/transpeptidase-like"/>
    <property type="match status" value="1"/>
</dbReference>
<protein>
    <submittedName>
        <fullName evidence="4">Penicillin-binding protein</fullName>
    </submittedName>
</protein>
<evidence type="ECO:0000256" key="2">
    <source>
        <dbReference type="ARBA" id="ARBA00023136"/>
    </source>
</evidence>
<sequence length="343" mass="39126">MIISGEIKEFIKNYDDKLPFSGAILIQNKKKIFEDGFGYANRSEQIFNTSRTRFGMASGCKIFTAVAICQLVEKGVLTFDTCLKECLEDPFPHFYEGITIHHLLTHTSGIPDYFDEEEMDDFEDLWKDTPMYSIKSPADFLPMFQNYHMKFNPGSKFSYSNAGYILLGLIVEKLTGMKFAEYVKEHIFQVCGMSDSGYFRMDQLPERTALGYIDNKDDNTWRTNIYSVPIVGGPDGGAFTTVLDLGEFWNGLFNGKLLNKEYTNQLLTPYVKNNSLHYGYGVWISMENDEILKYFVFGFDPGVRVHSSVNAKSKMQLHIMSNVEQNVVPIKNGIDKLISGKKI</sequence>
<reference evidence="4 5" key="1">
    <citation type="submission" date="2017-09" db="EMBL/GenBank/DDBJ databases">
        <title>Large-scale bioinformatics analysis of Bacillus genomes uncovers conserved roles of natural products in bacterial physiology.</title>
        <authorList>
            <consortium name="Agbiome Team Llc"/>
            <person name="Bleich R.M."/>
            <person name="Grubbs K.J."/>
            <person name="Santa Maria K.C."/>
            <person name="Allen S.E."/>
            <person name="Farag S."/>
            <person name="Shank E.A."/>
            <person name="Bowers A."/>
        </authorList>
    </citation>
    <scope>NUCLEOTIDE SEQUENCE [LARGE SCALE GENOMIC DNA]</scope>
    <source>
        <strain evidence="4 5">AFS010764</strain>
    </source>
</reference>
<accession>A0A1A9PNL5</accession>
<evidence type="ECO:0000259" key="3">
    <source>
        <dbReference type="Pfam" id="PF00144"/>
    </source>
</evidence>
<organism evidence="4 5">
    <name type="scientific">Bacillus wiedmannii</name>
    <dbReference type="NCBI Taxonomy" id="1890302"/>
    <lineage>
        <taxon>Bacteria</taxon>
        <taxon>Bacillati</taxon>
        <taxon>Bacillota</taxon>
        <taxon>Bacilli</taxon>
        <taxon>Bacillales</taxon>
        <taxon>Bacillaceae</taxon>
        <taxon>Bacillus</taxon>
        <taxon>Bacillus cereus group</taxon>
    </lineage>
</organism>
<comment type="subcellular location">
    <subcellularLocation>
        <location evidence="1">Membrane</location>
    </subcellularLocation>
</comment>
<evidence type="ECO:0000256" key="1">
    <source>
        <dbReference type="ARBA" id="ARBA00004370"/>
    </source>
</evidence>
<dbReference type="Pfam" id="PF00144">
    <property type="entry name" value="Beta-lactamase"/>
    <property type="match status" value="1"/>
</dbReference>
<dbReference type="PANTHER" id="PTHR46825">
    <property type="entry name" value="D-ALANYL-D-ALANINE-CARBOXYPEPTIDASE/ENDOPEPTIDASE AMPH"/>
    <property type="match status" value="1"/>
</dbReference>
<evidence type="ECO:0000313" key="4">
    <source>
        <dbReference type="EMBL" id="PEM56918.1"/>
    </source>
</evidence>
<dbReference type="InterPro" id="IPR001466">
    <property type="entry name" value="Beta-lactam-related"/>
</dbReference>
<keyword evidence="2" id="KW-0472">Membrane</keyword>
<dbReference type="EMBL" id="NUDL01000026">
    <property type="protein sequence ID" value="PEM56918.1"/>
    <property type="molecule type" value="Genomic_DNA"/>
</dbReference>
<dbReference type="RefSeq" id="WP_064476385.1">
    <property type="nucleotide sequence ID" value="NZ_JBCNHY010000002.1"/>
</dbReference>
<name>A0A1A9PNL5_9BACI</name>
<dbReference type="InterPro" id="IPR012338">
    <property type="entry name" value="Beta-lactam/transpept-like"/>
</dbReference>
<proteinExistence type="predicted"/>
<evidence type="ECO:0000313" key="5">
    <source>
        <dbReference type="Proteomes" id="UP000220621"/>
    </source>
</evidence>